<keyword evidence="1" id="KW-0812">Transmembrane</keyword>
<name>A0A3Q2G0Q1_CYPVA</name>
<keyword evidence="1" id="KW-0472">Membrane</keyword>
<evidence type="ECO:0000313" key="2">
    <source>
        <dbReference type="Ensembl" id="ENSCVAP00000015085.1"/>
    </source>
</evidence>
<reference evidence="2" key="2">
    <citation type="submission" date="2025-09" db="UniProtKB">
        <authorList>
            <consortium name="Ensembl"/>
        </authorList>
    </citation>
    <scope>IDENTIFICATION</scope>
</reference>
<dbReference type="PANTHER" id="PTHR46984:SF1">
    <property type="entry name" value="LEUCINE-RICH REPEAT-CONTAINING PROTEIN 71"/>
    <property type="match status" value="1"/>
</dbReference>
<keyword evidence="3" id="KW-1185">Reference proteome</keyword>
<keyword evidence="1" id="KW-1133">Transmembrane helix</keyword>
<accession>A0A3Q2G0Q1</accession>
<organism evidence="2 3">
    <name type="scientific">Cyprinodon variegatus</name>
    <name type="common">Sheepshead minnow</name>
    <dbReference type="NCBI Taxonomy" id="28743"/>
    <lineage>
        <taxon>Eukaryota</taxon>
        <taxon>Metazoa</taxon>
        <taxon>Chordata</taxon>
        <taxon>Craniata</taxon>
        <taxon>Vertebrata</taxon>
        <taxon>Euteleostomi</taxon>
        <taxon>Actinopterygii</taxon>
        <taxon>Neopterygii</taxon>
        <taxon>Teleostei</taxon>
        <taxon>Neoteleostei</taxon>
        <taxon>Acanthomorphata</taxon>
        <taxon>Ovalentaria</taxon>
        <taxon>Atherinomorphae</taxon>
        <taxon>Cyprinodontiformes</taxon>
        <taxon>Cyprinodontidae</taxon>
        <taxon>Cyprinodon</taxon>
    </lineage>
</organism>
<protein>
    <submittedName>
        <fullName evidence="2">Leucine rich repeat containing 71</fullName>
    </submittedName>
</protein>
<dbReference type="PANTHER" id="PTHR46984">
    <property type="entry name" value="LEUCINE-RICH REPEAT-CONTAINING PROTEIN 71"/>
    <property type="match status" value="1"/>
</dbReference>
<dbReference type="SMART" id="SM00368">
    <property type="entry name" value="LRR_RI"/>
    <property type="match status" value="3"/>
</dbReference>
<proteinExistence type="predicted"/>
<dbReference type="STRING" id="28743.ENSCVAP00000015085"/>
<reference evidence="2" key="1">
    <citation type="submission" date="2025-08" db="UniProtKB">
        <authorList>
            <consortium name="Ensembl"/>
        </authorList>
    </citation>
    <scope>IDENTIFICATION</scope>
</reference>
<sequence>LKKKKKKEAIFDEISFLFPVMSRYTYQCTGNVEVDFPALCALLNIKEILAVRTKHPHSTTDKNEGGPCLNIELENEDPLSAKRMWISGKNKQLLLSGCYLLFLSCPLCCRFWQAGLTDPMVISLTNTTSLCSNLREVSLEGNPLPNLSFHHLLSEDSKFTQVSLRNNRIGDEGARLIGSALSTIKSANKNLLWLNLAFNNIGDEGAAHIAKGLRLNRTLLFISLCKNQIGDLGAAHLAEIIGEFSLTHEEVERRKLLFQRIQAVSNIFGTNRLCLYKQAETMETGTPLLDPSVYHKDGKLFLPGNTTLESLNLSGLCTCSKISHINNGNLFPTDSQCYTQIKEMVALKNPLAKSGSTV</sequence>
<dbReference type="InterPro" id="IPR032675">
    <property type="entry name" value="LRR_dom_sf"/>
</dbReference>
<evidence type="ECO:0000256" key="1">
    <source>
        <dbReference type="SAM" id="Phobius"/>
    </source>
</evidence>
<evidence type="ECO:0000313" key="3">
    <source>
        <dbReference type="Proteomes" id="UP000265020"/>
    </source>
</evidence>
<dbReference type="SUPFAM" id="SSF52047">
    <property type="entry name" value="RNI-like"/>
    <property type="match status" value="1"/>
</dbReference>
<dbReference type="OMA" id="RANCLAQ"/>
<dbReference type="AlphaFoldDB" id="A0A3Q2G0Q1"/>
<dbReference type="InterPro" id="IPR001611">
    <property type="entry name" value="Leu-rich_rpt"/>
</dbReference>
<dbReference type="InterPro" id="IPR053040">
    <property type="entry name" value="LRR-containing_protein_71"/>
</dbReference>
<feature type="transmembrane region" description="Helical" evidence="1">
    <location>
        <begin position="93"/>
        <end position="113"/>
    </location>
</feature>
<dbReference type="Gene3D" id="3.80.10.10">
    <property type="entry name" value="Ribonuclease Inhibitor"/>
    <property type="match status" value="1"/>
</dbReference>
<dbReference type="GeneTree" id="ENSGT00440000034367"/>
<dbReference type="Pfam" id="PF13516">
    <property type="entry name" value="LRR_6"/>
    <property type="match status" value="2"/>
</dbReference>
<dbReference type="Ensembl" id="ENSCVAT00000031373.1">
    <property type="protein sequence ID" value="ENSCVAP00000015085.1"/>
    <property type="gene ID" value="ENSCVAG00000017850.1"/>
</dbReference>
<dbReference type="Proteomes" id="UP000265020">
    <property type="component" value="Unassembled WGS sequence"/>
</dbReference>